<gene>
    <name evidence="1" type="ORF">SBF1_1470006</name>
</gene>
<dbReference type="Proteomes" id="UP000238916">
    <property type="component" value="Unassembled WGS sequence"/>
</dbReference>
<reference evidence="2" key="1">
    <citation type="submission" date="2018-02" db="EMBL/GenBank/DDBJ databases">
        <authorList>
            <person name="Hausmann B."/>
        </authorList>
    </citation>
    <scope>NUCLEOTIDE SEQUENCE [LARGE SCALE GENOMIC DNA]</scope>
    <source>
        <strain evidence="2">Peat soil MAG SbF1</strain>
    </source>
</reference>
<dbReference type="OrthoDB" id="9816042at2"/>
<dbReference type="EMBL" id="OMOF01000054">
    <property type="protein sequence ID" value="SPF35256.1"/>
    <property type="molecule type" value="Genomic_DNA"/>
</dbReference>
<evidence type="ECO:0000313" key="1">
    <source>
        <dbReference type="EMBL" id="SPF35256.1"/>
    </source>
</evidence>
<sequence>MANAEIRQAAETSKVRLWQIGEQLNMCDSNFSRMLRKELNSEVKAQILTIIEHLKIQKK</sequence>
<accession>A0A2U3K6I9</accession>
<evidence type="ECO:0000313" key="2">
    <source>
        <dbReference type="Proteomes" id="UP000238916"/>
    </source>
</evidence>
<name>A0A2U3K6I9_9FIRM</name>
<protein>
    <submittedName>
        <fullName evidence="1">Uncharacterized protein</fullName>
    </submittedName>
</protein>
<organism evidence="1 2">
    <name type="scientific">Candidatus Desulfosporosinus infrequens</name>
    <dbReference type="NCBI Taxonomy" id="2043169"/>
    <lineage>
        <taxon>Bacteria</taxon>
        <taxon>Bacillati</taxon>
        <taxon>Bacillota</taxon>
        <taxon>Clostridia</taxon>
        <taxon>Eubacteriales</taxon>
        <taxon>Desulfitobacteriaceae</taxon>
        <taxon>Desulfosporosinus</taxon>
    </lineage>
</organism>
<proteinExistence type="predicted"/>
<dbReference type="AlphaFoldDB" id="A0A2U3K6I9"/>